<evidence type="ECO:0000256" key="4">
    <source>
        <dbReference type="ARBA" id="ARBA00023172"/>
    </source>
</evidence>
<dbReference type="Pfam" id="PF07282">
    <property type="entry name" value="Cas12f1-like_TNB"/>
    <property type="match status" value="1"/>
</dbReference>
<dbReference type="GO" id="GO:0003677">
    <property type="term" value="F:DNA binding"/>
    <property type="evidence" value="ECO:0007669"/>
    <property type="project" value="UniProtKB-KW"/>
</dbReference>
<keyword evidence="3" id="KW-0238">DNA-binding</keyword>
<reference evidence="7" key="2">
    <citation type="journal article" date="2021" name="PeerJ">
        <title>Extensive microbial diversity within the chicken gut microbiome revealed by metagenomics and culture.</title>
        <authorList>
            <person name="Gilroy R."/>
            <person name="Ravi A."/>
            <person name="Getino M."/>
            <person name="Pursley I."/>
            <person name="Horton D.L."/>
            <person name="Alikhan N.F."/>
            <person name="Baker D."/>
            <person name="Gharbi K."/>
            <person name="Hall N."/>
            <person name="Watson M."/>
            <person name="Adriaenssens E.M."/>
            <person name="Foster-Nyarko E."/>
            <person name="Jarju S."/>
            <person name="Secka A."/>
            <person name="Antonio M."/>
            <person name="Oren A."/>
            <person name="Chaudhuri R.R."/>
            <person name="La Ragione R."/>
            <person name="Hildebrand F."/>
            <person name="Pallen M.J."/>
        </authorList>
    </citation>
    <scope>NUCLEOTIDE SEQUENCE</scope>
    <source>
        <strain evidence="7">11159</strain>
    </source>
</reference>
<evidence type="ECO:0000313" key="7">
    <source>
        <dbReference type="EMBL" id="MBO8427051.1"/>
    </source>
</evidence>
<keyword evidence="2" id="KW-0815">Transposition</keyword>
<accession>A0A9D9DIB8</accession>
<dbReference type="GO" id="GO:0032196">
    <property type="term" value="P:transposition"/>
    <property type="evidence" value="ECO:0007669"/>
    <property type="project" value="UniProtKB-KW"/>
</dbReference>
<dbReference type="EMBL" id="JADIMY010000012">
    <property type="protein sequence ID" value="MBO8427051.1"/>
    <property type="molecule type" value="Genomic_DNA"/>
</dbReference>
<dbReference type="AlphaFoldDB" id="A0A9D9DIB8"/>
<proteinExistence type="inferred from homology"/>
<organism evidence="7 8">
    <name type="scientific">Candidatus Onthovivens merdipullorum</name>
    <dbReference type="NCBI Taxonomy" id="2840889"/>
    <lineage>
        <taxon>Bacteria</taxon>
        <taxon>Bacillati</taxon>
        <taxon>Bacillota</taxon>
        <taxon>Bacilli</taxon>
        <taxon>Bacillales</taxon>
        <taxon>Candidatus Onthovivens</taxon>
    </lineage>
</organism>
<keyword evidence="4" id="KW-0233">DNA recombination</keyword>
<evidence type="ECO:0000256" key="2">
    <source>
        <dbReference type="ARBA" id="ARBA00022578"/>
    </source>
</evidence>
<comment type="similarity">
    <text evidence="1">In the C-terminal section; belongs to the transposase 35 family.</text>
</comment>
<feature type="domain" description="Cas12f1-like TNB" evidence="6">
    <location>
        <begin position="318"/>
        <end position="385"/>
    </location>
</feature>
<evidence type="ECO:0000259" key="5">
    <source>
        <dbReference type="Pfam" id="PF01385"/>
    </source>
</evidence>
<name>A0A9D9DIB8_9BACL</name>
<sequence>MENKEYCYLTQKVNLRLNKAQQTFLEDMFYKARFIYNYGVNVFNETLKSSGKILSGGEINLHFVKNKDGFTFLKDVSETLIKRVFENLSKAIIKKVHSDSEDKTLRFKDEKTLFSESFLLSSREFKVVEIPNKTHHYIEIDKNISPIKIKDKLRFKDCPIINGTFKKEIDKYYCCILYKVSRENYIKKLNYPVLTTKNAIGIDVGLAQYLTTSSGLNIEANKPLEKKIRRLKRLYKQLDRKVHPRSADDPTPKSNNYIKLSKKIAKLHTRIANIRKDNVNKIASVLTRNFSAICMEDLSIKDMQKRKSFAKRAQDLSFYELKTKIKQKCALLSREFVEANKFFPSSKKCIKCGHINESLSMYDRVFRCENCGFEIDRDFNAACNLFKYMKNELRWGTSKLKPSEFHKLLSDCDKNKLKYYLQPLGSNQIENKKDVLVSHESQSTPYNYA</sequence>
<gene>
    <name evidence="7" type="ORF">IAC58_00610</name>
</gene>
<protein>
    <submittedName>
        <fullName evidence="7">Transposase</fullName>
    </submittedName>
</protein>
<comment type="caution">
    <text evidence="7">The sequence shown here is derived from an EMBL/GenBank/DDBJ whole genome shotgun (WGS) entry which is preliminary data.</text>
</comment>
<dbReference type="Proteomes" id="UP000823613">
    <property type="component" value="Unassembled WGS sequence"/>
</dbReference>
<evidence type="ECO:0000256" key="3">
    <source>
        <dbReference type="ARBA" id="ARBA00023125"/>
    </source>
</evidence>
<dbReference type="NCBIfam" id="NF040570">
    <property type="entry name" value="guided_TnpB"/>
    <property type="match status" value="1"/>
</dbReference>
<dbReference type="GO" id="GO:0006310">
    <property type="term" value="P:DNA recombination"/>
    <property type="evidence" value="ECO:0007669"/>
    <property type="project" value="UniProtKB-KW"/>
</dbReference>
<feature type="domain" description="Probable transposase IS891/IS1136/IS1341" evidence="5">
    <location>
        <begin position="191"/>
        <end position="305"/>
    </location>
</feature>
<dbReference type="Pfam" id="PF01385">
    <property type="entry name" value="OrfB_IS605"/>
    <property type="match status" value="1"/>
</dbReference>
<dbReference type="InterPro" id="IPR001959">
    <property type="entry name" value="Transposase"/>
</dbReference>
<dbReference type="InterPro" id="IPR010095">
    <property type="entry name" value="Cas12f1-like_TNB"/>
</dbReference>
<reference evidence="7" key="1">
    <citation type="submission" date="2020-10" db="EMBL/GenBank/DDBJ databases">
        <authorList>
            <person name="Gilroy R."/>
        </authorList>
    </citation>
    <scope>NUCLEOTIDE SEQUENCE</scope>
    <source>
        <strain evidence="7">11159</strain>
    </source>
</reference>
<evidence type="ECO:0000313" key="8">
    <source>
        <dbReference type="Proteomes" id="UP000823613"/>
    </source>
</evidence>
<evidence type="ECO:0000256" key="1">
    <source>
        <dbReference type="ARBA" id="ARBA00008761"/>
    </source>
</evidence>
<evidence type="ECO:0000259" key="6">
    <source>
        <dbReference type="Pfam" id="PF07282"/>
    </source>
</evidence>